<dbReference type="InterPro" id="IPR001584">
    <property type="entry name" value="Integrase_cat-core"/>
</dbReference>
<feature type="domain" description="Integrase catalytic" evidence="2">
    <location>
        <begin position="113"/>
        <end position="202"/>
    </location>
</feature>
<dbReference type="PANTHER" id="PTHR42648">
    <property type="entry name" value="TRANSPOSASE, PUTATIVE-RELATED"/>
    <property type="match status" value="1"/>
</dbReference>
<dbReference type="PROSITE" id="PS50994">
    <property type="entry name" value="INTEGRASE"/>
    <property type="match status" value="1"/>
</dbReference>
<dbReference type="InterPro" id="IPR012337">
    <property type="entry name" value="RNaseH-like_sf"/>
</dbReference>
<gene>
    <name evidence="3" type="ORF">D0Y65_021703</name>
</gene>
<evidence type="ECO:0000256" key="1">
    <source>
        <dbReference type="SAM" id="MobiDB-lite"/>
    </source>
</evidence>
<feature type="compositionally biased region" description="Pro residues" evidence="1">
    <location>
        <begin position="327"/>
        <end position="345"/>
    </location>
</feature>
<proteinExistence type="predicted"/>
<feature type="compositionally biased region" description="Polar residues" evidence="1">
    <location>
        <begin position="295"/>
        <end position="309"/>
    </location>
</feature>
<dbReference type="InterPro" id="IPR036397">
    <property type="entry name" value="RNaseH_sf"/>
</dbReference>
<dbReference type="InterPro" id="IPR039537">
    <property type="entry name" value="Retrotran_Ty1/copia-like"/>
</dbReference>
<dbReference type="EMBL" id="QZWG01000008">
    <property type="protein sequence ID" value="RZB98935.1"/>
    <property type="molecule type" value="Genomic_DNA"/>
</dbReference>
<dbReference type="Proteomes" id="UP000289340">
    <property type="component" value="Chromosome 8"/>
</dbReference>
<dbReference type="PANTHER" id="PTHR42648:SF26">
    <property type="entry name" value="INTEGRASE CATALYTIC DOMAIN-CONTAINING PROTEIN"/>
    <property type="match status" value="1"/>
</dbReference>
<dbReference type="Gene3D" id="3.30.420.10">
    <property type="entry name" value="Ribonuclease H-like superfamily/Ribonuclease H"/>
    <property type="match status" value="1"/>
</dbReference>
<evidence type="ECO:0000259" key="2">
    <source>
        <dbReference type="PROSITE" id="PS50994"/>
    </source>
</evidence>
<keyword evidence="4" id="KW-1185">Reference proteome</keyword>
<organism evidence="3 4">
    <name type="scientific">Glycine soja</name>
    <name type="common">Wild soybean</name>
    <dbReference type="NCBI Taxonomy" id="3848"/>
    <lineage>
        <taxon>Eukaryota</taxon>
        <taxon>Viridiplantae</taxon>
        <taxon>Streptophyta</taxon>
        <taxon>Embryophyta</taxon>
        <taxon>Tracheophyta</taxon>
        <taxon>Spermatophyta</taxon>
        <taxon>Magnoliopsida</taxon>
        <taxon>eudicotyledons</taxon>
        <taxon>Gunneridae</taxon>
        <taxon>Pentapetalae</taxon>
        <taxon>rosids</taxon>
        <taxon>fabids</taxon>
        <taxon>Fabales</taxon>
        <taxon>Fabaceae</taxon>
        <taxon>Papilionoideae</taxon>
        <taxon>50 kb inversion clade</taxon>
        <taxon>NPAAA clade</taxon>
        <taxon>indigoferoid/millettioid clade</taxon>
        <taxon>Phaseoleae</taxon>
        <taxon>Glycine</taxon>
        <taxon>Glycine subgen. Soja</taxon>
    </lineage>
</organism>
<dbReference type="GO" id="GO:0015074">
    <property type="term" value="P:DNA integration"/>
    <property type="evidence" value="ECO:0007669"/>
    <property type="project" value="InterPro"/>
</dbReference>
<feature type="region of interest" description="Disordered" evidence="1">
    <location>
        <begin position="277"/>
        <end position="364"/>
    </location>
</feature>
<comment type="caution">
    <text evidence="3">The sequence shown here is derived from an EMBL/GenBank/DDBJ whole genome shotgun (WGS) entry which is preliminary data.</text>
</comment>
<evidence type="ECO:0000313" key="3">
    <source>
        <dbReference type="EMBL" id="RZB98935.1"/>
    </source>
</evidence>
<reference evidence="3 4" key="1">
    <citation type="submission" date="2018-09" db="EMBL/GenBank/DDBJ databases">
        <title>A high-quality reference genome of wild soybean provides a powerful tool to mine soybean genomes.</title>
        <authorList>
            <person name="Xie M."/>
            <person name="Chung C.Y.L."/>
            <person name="Li M.-W."/>
            <person name="Wong F.-L."/>
            <person name="Chan T.-F."/>
            <person name="Lam H.-M."/>
        </authorList>
    </citation>
    <scope>NUCLEOTIDE SEQUENCE [LARGE SCALE GENOMIC DNA]</scope>
    <source>
        <strain evidence="4">cv. W05</strain>
        <tissue evidence="3">Hypocotyl of etiolated seedlings</tissue>
    </source>
</reference>
<sequence length="391" mass="43587">MWLPWRSPNLLIKAINSSDSVNSTQNNTIVYSSSSSISVNSTQNNTSVSNSTTCKPFSAAPWHARLGHPSIDVMRHIYMDLSTEKLVGTLDVFKQFKAMVNTQFNFPIKVEQSDLGGEFRPFTKFLSDLGIQHRLICPHTHHHNGVIERNHRVDMGLTLLFQVAMPLHYWDQTFLTAIYLINKLPSTSIQNEVPFQKMFHKTPNYSFLRIFGCACFHLLRPYNNHKLQYRSQEYVFLGYSYTKHKPIIANQSNPTPLKVLPTIPAYVVPQPSPISTASIQQQQSSYHPTPEPGLSSPTTTASVSQMRSPTPTPPSNLVIPTSQTLPLGPPSLIPEPLQPAAPPQPSLSRPKNAHPMCTGAKSGIVKPRLNPTLLLTHAEPKFVKIATSNPT</sequence>
<dbReference type="SUPFAM" id="SSF53098">
    <property type="entry name" value="Ribonuclease H-like"/>
    <property type="match status" value="1"/>
</dbReference>
<dbReference type="AlphaFoldDB" id="A0A445JKB9"/>
<accession>A0A445JKB9</accession>
<protein>
    <submittedName>
        <fullName evidence="3">Retrovirus-related Pol polyprotein from transposon RE2</fullName>
    </submittedName>
</protein>
<name>A0A445JKB9_GLYSO</name>
<dbReference type="GO" id="GO:0003676">
    <property type="term" value="F:nucleic acid binding"/>
    <property type="evidence" value="ECO:0007669"/>
    <property type="project" value="InterPro"/>
</dbReference>
<evidence type="ECO:0000313" key="4">
    <source>
        <dbReference type="Proteomes" id="UP000289340"/>
    </source>
</evidence>